<feature type="binding site" evidence="5">
    <location>
        <begin position="193"/>
        <end position="196"/>
    </location>
    <ligand>
        <name>substrate</name>
    </ligand>
</feature>
<dbReference type="Gene3D" id="1.10.8.10">
    <property type="entry name" value="DNA helicase RuvA subunit, C-terminal domain"/>
    <property type="match status" value="1"/>
</dbReference>
<dbReference type="PANTHER" id="PTHR18895:SF74">
    <property type="entry name" value="MTRF1L RELEASE FACTOR GLUTAMINE METHYLTRANSFERASE"/>
    <property type="match status" value="1"/>
</dbReference>
<name>A0A2P8HHW5_9BACI</name>
<dbReference type="Gene3D" id="3.40.50.150">
    <property type="entry name" value="Vaccinia Virus protein VP39"/>
    <property type="match status" value="1"/>
</dbReference>
<feature type="domain" description="Methyltransferase small" evidence="6">
    <location>
        <begin position="122"/>
        <end position="217"/>
    </location>
</feature>
<evidence type="ECO:0000259" key="7">
    <source>
        <dbReference type="Pfam" id="PF17827"/>
    </source>
</evidence>
<comment type="function">
    <text evidence="5">Methylates the class 1 translation termination release factors RF1/PrfA and RF2/PrfB on the glutamine residue of the universally conserved GGQ motif.</text>
</comment>
<dbReference type="NCBIfam" id="TIGR03534">
    <property type="entry name" value="RF_mod_PrmC"/>
    <property type="match status" value="1"/>
</dbReference>
<dbReference type="NCBIfam" id="TIGR00536">
    <property type="entry name" value="hemK_fam"/>
    <property type="match status" value="1"/>
</dbReference>
<feature type="binding site" evidence="5">
    <location>
        <begin position="126"/>
        <end position="130"/>
    </location>
    <ligand>
        <name>S-adenosyl-L-methionine</name>
        <dbReference type="ChEBI" id="CHEBI:59789"/>
    </ligand>
</feature>
<evidence type="ECO:0000313" key="8">
    <source>
        <dbReference type="EMBL" id="PSL45797.1"/>
    </source>
</evidence>
<keyword evidence="2 5" id="KW-0808">Transferase</keyword>
<protein>
    <recommendedName>
        <fullName evidence="5">Release factor glutamine methyltransferase</fullName>
        <shortName evidence="5">RF MTase</shortName>
        <ecNumber evidence="5">2.1.1.297</ecNumber>
    </recommendedName>
    <alternativeName>
        <fullName evidence="5">N5-glutamine methyltransferase PrmC</fullName>
    </alternativeName>
    <alternativeName>
        <fullName evidence="5">Protein-(glutamine-N5) MTase PrmC</fullName>
    </alternativeName>
    <alternativeName>
        <fullName evidence="5">Protein-glutamine N-methyltransferase PrmC</fullName>
    </alternativeName>
</protein>
<feature type="binding site" evidence="5">
    <location>
        <position position="193"/>
    </location>
    <ligand>
        <name>S-adenosyl-L-methionine</name>
        <dbReference type="ChEBI" id="CHEBI:59789"/>
    </ligand>
</feature>
<comment type="caution">
    <text evidence="8">The sequence shown here is derived from an EMBL/GenBank/DDBJ whole genome shotgun (WGS) entry which is preliminary data.</text>
</comment>
<reference evidence="8 9" key="1">
    <citation type="submission" date="2018-03" db="EMBL/GenBank/DDBJ databases">
        <title>Genomic Encyclopedia of Type Strains, Phase III (KMG-III): the genomes of soil and plant-associated and newly described type strains.</title>
        <authorList>
            <person name="Whitman W."/>
        </authorList>
    </citation>
    <scope>NUCLEOTIDE SEQUENCE [LARGE SCALE GENOMIC DNA]</scope>
    <source>
        <strain evidence="8 9">CGMCC 1.07653</strain>
    </source>
</reference>
<organism evidence="8 9">
    <name type="scientific">Salsuginibacillus halophilus</name>
    <dbReference type="NCBI Taxonomy" id="517424"/>
    <lineage>
        <taxon>Bacteria</taxon>
        <taxon>Bacillati</taxon>
        <taxon>Bacillota</taxon>
        <taxon>Bacilli</taxon>
        <taxon>Bacillales</taxon>
        <taxon>Bacillaceae</taxon>
        <taxon>Salsuginibacillus</taxon>
    </lineage>
</organism>
<dbReference type="GO" id="GO:0003676">
    <property type="term" value="F:nucleic acid binding"/>
    <property type="evidence" value="ECO:0007669"/>
    <property type="project" value="InterPro"/>
</dbReference>
<gene>
    <name evidence="5" type="primary">prmC</name>
    <name evidence="8" type="ORF">B0H94_10652</name>
</gene>
<dbReference type="InterPro" id="IPR029063">
    <property type="entry name" value="SAM-dependent_MTases_sf"/>
</dbReference>
<dbReference type="EMBL" id="PYAV01000006">
    <property type="protein sequence ID" value="PSL45797.1"/>
    <property type="molecule type" value="Genomic_DNA"/>
</dbReference>
<comment type="catalytic activity">
    <reaction evidence="4 5">
        <text>L-glutaminyl-[peptide chain release factor] + S-adenosyl-L-methionine = N(5)-methyl-L-glutaminyl-[peptide chain release factor] + S-adenosyl-L-homocysteine + H(+)</text>
        <dbReference type="Rhea" id="RHEA:42896"/>
        <dbReference type="Rhea" id="RHEA-COMP:10271"/>
        <dbReference type="Rhea" id="RHEA-COMP:10272"/>
        <dbReference type="ChEBI" id="CHEBI:15378"/>
        <dbReference type="ChEBI" id="CHEBI:30011"/>
        <dbReference type="ChEBI" id="CHEBI:57856"/>
        <dbReference type="ChEBI" id="CHEBI:59789"/>
        <dbReference type="ChEBI" id="CHEBI:61891"/>
        <dbReference type="EC" id="2.1.1.297"/>
    </reaction>
</comment>
<feature type="binding site" evidence="5">
    <location>
        <position position="149"/>
    </location>
    <ligand>
        <name>S-adenosyl-L-methionine</name>
        <dbReference type="ChEBI" id="CHEBI:59789"/>
    </ligand>
</feature>
<proteinExistence type="inferred from homology"/>
<evidence type="ECO:0000256" key="4">
    <source>
        <dbReference type="ARBA" id="ARBA00048391"/>
    </source>
</evidence>
<evidence type="ECO:0000256" key="1">
    <source>
        <dbReference type="ARBA" id="ARBA00022603"/>
    </source>
</evidence>
<dbReference type="InterPro" id="IPR050320">
    <property type="entry name" value="N5-glutamine_MTase"/>
</dbReference>
<dbReference type="HAMAP" id="MF_02126">
    <property type="entry name" value="RF_methyltr_PrmC"/>
    <property type="match status" value="1"/>
</dbReference>
<dbReference type="SUPFAM" id="SSF53335">
    <property type="entry name" value="S-adenosyl-L-methionine-dependent methyltransferases"/>
    <property type="match status" value="1"/>
</dbReference>
<dbReference type="InterPro" id="IPR007848">
    <property type="entry name" value="Small_mtfrase_dom"/>
</dbReference>
<dbReference type="Pfam" id="PF17827">
    <property type="entry name" value="PrmC_N"/>
    <property type="match status" value="1"/>
</dbReference>
<comment type="similarity">
    <text evidence="5">Belongs to the protein N5-glutamine methyltransferase family. PrmC subfamily.</text>
</comment>
<dbReference type="OrthoDB" id="9800643at2"/>
<dbReference type="AlphaFoldDB" id="A0A2P8HHW5"/>
<accession>A0A2P8HHW5</accession>
<dbReference type="PANTHER" id="PTHR18895">
    <property type="entry name" value="HEMK METHYLTRANSFERASE"/>
    <property type="match status" value="1"/>
</dbReference>
<keyword evidence="9" id="KW-1185">Reference proteome</keyword>
<evidence type="ECO:0000256" key="2">
    <source>
        <dbReference type="ARBA" id="ARBA00022679"/>
    </source>
</evidence>
<evidence type="ECO:0000259" key="6">
    <source>
        <dbReference type="Pfam" id="PF05175"/>
    </source>
</evidence>
<dbReference type="GO" id="GO:0102559">
    <property type="term" value="F:peptide chain release factor N(5)-glutamine methyltransferase activity"/>
    <property type="evidence" value="ECO:0007669"/>
    <property type="project" value="UniProtKB-EC"/>
</dbReference>
<keyword evidence="3 5" id="KW-0949">S-adenosyl-L-methionine</keyword>
<evidence type="ECO:0000313" key="9">
    <source>
        <dbReference type="Proteomes" id="UP000242310"/>
    </source>
</evidence>
<evidence type="ECO:0000256" key="3">
    <source>
        <dbReference type="ARBA" id="ARBA00022691"/>
    </source>
</evidence>
<feature type="domain" description="Release factor glutamine methyltransferase N-terminal" evidence="7">
    <location>
        <begin position="9"/>
        <end position="77"/>
    </location>
</feature>
<dbReference type="CDD" id="cd02440">
    <property type="entry name" value="AdoMet_MTases"/>
    <property type="match status" value="1"/>
</dbReference>
<dbReference type="Proteomes" id="UP000242310">
    <property type="component" value="Unassembled WGS sequence"/>
</dbReference>
<sequence>MEQPTFVYEALRQASSFLRSCGREERAAEWLLRHELNVDGAEFHLAMREKMSAESWERFKAMVERHAEGEPVQHITGVASFYGRDFQVNEHVLIPRPETEELVLNVLDRRVPKGKEGEPPLIVDVGTGSGIIAVTLALEWPGAKVTGIDLHDEALATARENASRHGAPAVFEAGDLLTTLRADGRKADIIISNPPYIPTEDLAALDDTVRDHEPHLALDGGASGLLIYEELAAQLPDVLAPDGLAAFEVGAGQSDDVAGLLQQALPNAHVSVRYDINGKDRMVFADLR</sequence>
<dbReference type="PROSITE" id="PS00092">
    <property type="entry name" value="N6_MTASE"/>
    <property type="match status" value="1"/>
</dbReference>
<keyword evidence="1 5" id="KW-0489">Methyltransferase</keyword>
<evidence type="ECO:0000256" key="5">
    <source>
        <dbReference type="HAMAP-Rule" id="MF_02126"/>
    </source>
</evidence>
<dbReference type="RefSeq" id="WP_106588476.1">
    <property type="nucleotide sequence ID" value="NZ_PYAV01000006.1"/>
</dbReference>
<dbReference type="InterPro" id="IPR040758">
    <property type="entry name" value="PrmC_N"/>
</dbReference>
<dbReference type="EC" id="2.1.1.297" evidence="5"/>
<dbReference type="GO" id="GO:0032259">
    <property type="term" value="P:methylation"/>
    <property type="evidence" value="ECO:0007669"/>
    <property type="project" value="UniProtKB-KW"/>
</dbReference>
<dbReference type="InterPro" id="IPR002052">
    <property type="entry name" value="DNA_methylase_N6_adenine_CS"/>
</dbReference>
<dbReference type="InterPro" id="IPR004556">
    <property type="entry name" value="HemK-like"/>
</dbReference>
<dbReference type="Pfam" id="PF05175">
    <property type="entry name" value="MTS"/>
    <property type="match status" value="1"/>
</dbReference>
<dbReference type="InterPro" id="IPR019874">
    <property type="entry name" value="RF_methyltr_PrmC"/>
</dbReference>
<comment type="caution">
    <text evidence="5">Lacks conserved residue(s) required for the propagation of feature annotation.</text>
</comment>